<dbReference type="GO" id="GO:0020035">
    <property type="term" value="P:adhesion of symbiont to microvasculature"/>
    <property type="evidence" value="ECO:0007669"/>
    <property type="project" value="InterPro"/>
</dbReference>
<dbReference type="VEuPathDB" id="PlasmoDB:C922_05772"/>
<sequence length="287" mass="32663">MFVAKISNTADMLDKEYGNPDKLGLTLNEKAILNFAFIYYGSLMDNITNSLIPISAKKPIQQLTYGKTFISSNYFMLSSQIFSLMNLNNLSQLCEYQAISTSICYSGKKLGRFIEKMLLPVIVYLIKLRISRVITNPNEFTTAWSYIKTPSFKHPAITITVHRSLNLYFNTPIGFPSSMRDKLGEQTEHVESLKPSSNPALFGYVFPVNNYIKDSVQSGLTGYTTDRLIKYAETSLLDIKRQGKLEEAMKARLELKKINEHPIIKGLKEDLPMIAPQEYERLQKLNS</sequence>
<evidence type="ECO:0000313" key="1">
    <source>
        <dbReference type="EMBL" id="EUD63847.1"/>
    </source>
</evidence>
<proteinExistence type="predicted"/>
<name>W6ZSG6_9APIC</name>
<accession>W6ZSG6</accession>
<keyword evidence="2" id="KW-1185">Reference proteome</keyword>
<dbReference type="Pfam" id="PF03805">
    <property type="entry name" value="CLAG"/>
    <property type="match status" value="2"/>
</dbReference>
<dbReference type="RefSeq" id="XP_008819565.1">
    <property type="nucleotide sequence ID" value="XM_008821343.1"/>
</dbReference>
<dbReference type="GeneID" id="20041046"/>
<dbReference type="Proteomes" id="UP000030640">
    <property type="component" value="Unassembled WGS sequence"/>
</dbReference>
<feature type="non-terminal residue" evidence="1">
    <location>
        <position position="287"/>
    </location>
</feature>
<gene>
    <name evidence="1" type="ORF">C922_05772</name>
</gene>
<dbReference type="EMBL" id="KI965632">
    <property type="protein sequence ID" value="EUD63847.1"/>
    <property type="molecule type" value="Genomic_DNA"/>
</dbReference>
<dbReference type="OrthoDB" id="382618at2759"/>
<evidence type="ECO:0000313" key="2">
    <source>
        <dbReference type="Proteomes" id="UP000030640"/>
    </source>
</evidence>
<organism evidence="1 2">
    <name type="scientific">Plasmodium inui San Antonio 1</name>
    <dbReference type="NCBI Taxonomy" id="1237626"/>
    <lineage>
        <taxon>Eukaryota</taxon>
        <taxon>Sar</taxon>
        <taxon>Alveolata</taxon>
        <taxon>Apicomplexa</taxon>
        <taxon>Aconoidasida</taxon>
        <taxon>Haemosporida</taxon>
        <taxon>Plasmodiidae</taxon>
        <taxon>Plasmodium</taxon>
        <taxon>Plasmodium (Plasmodium)</taxon>
    </lineage>
</organism>
<dbReference type="InterPro" id="IPR005553">
    <property type="entry name" value="CLAG"/>
</dbReference>
<protein>
    <submittedName>
        <fullName evidence="1">Uncharacterized protein</fullName>
    </submittedName>
</protein>
<reference evidence="1 2" key="1">
    <citation type="submission" date="2013-02" db="EMBL/GenBank/DDBJ databases">
        <title>The Genome Sequence of Plasmodium inui San Antonio 1.</title>
        <authorList>
            <consortium name="The Broad Institute Genome Sequencing Platform"/>
            <consortium name="The Broad Institute Genome Sequencing Center for Infectious Disease"/>
            <person name="Neafsey D."/>
            <person name="Cheeseman I."/>
            <person name="Volkman S."/>
            <person name="Adams J."/>
            <person name="Walker B."/>
            <person name="Young S.K."/>
            <person name="Zeng Q."/>
            <person name="Gargeya S."/>
            <person name="Fitzgerald M."/>
            <person name="Haas B."/>
            <person name="Abouelleil A."/>
            <person name="Alvarado L."/>
            <person name="Arachchi H.M."/>
            <person name="Berlin A.M."/>
            <person name="Chapman S.B."/>
            <person name="Dewar J."/>
            <person name="Goldberg J."/>
            <person name="Griggs A."/>
            <person name="Gujja S."/>
            <person name="Hansen M."/>
            <person name="Howarth C."/>
            <person name="Imamovic A."/>
            <person name="Larimer J."/>
            <person name="McCowan C."/>
            <person name="Murphy C."/>
            <person name="Neiman D."/>
            <person name="Pearson M."/>
            <person name="Priest M."/>
            <person name="Roberts A."/>
            <person name="Saif S."/>
            <person name="Shea T."/>
            <person name="Sisk P."/>
            <person name="Sykes S."/>
            <person name="Wortman J."/>
            <person name="Nusbaum C."/>
            <person name="Birren B."/>
        </authorList>
    </citation>
    <scope>NUCLEOTIDE SEQUENCE [LARGE SCALE GENOMIC DNA]</scope>
    <source>
        <strain evidence="1 2">San Antonio 1</strain>
    </source>
</reference>
<dbReference type="AlphaFoldDB" id="W6ZSG6"/>